<evidence type="ECO:0000256" key="3">
    <source>
        <dbReference type="SAM" id="SignalP"/>
    </source>
</evidence>
<dbReference type="GO" id="GO:0005388">
    <property type="term" value="F:P-type calcium transporter activity"/>
    <property type="evidence" value="ECO:0007669"/>
    <property type="project" value="TreeGrafter"/>
</dbReference>
<feature type="chain" id="PRO_5042823770" evidence="3">
    <location>
        <begin position="25"/>
        <end position="197"/>
    </location>
</feature>
<keyword evidence="2" id="KW-0460">Magnesium</keyword>
<dbReference type="Proteomes" id="UP001327560">
    <property type="component" value="Chromosome 4"/>
</dbReference>
<dbReference type="PANTHER" id="PTHR24093">
    <property type="entry name" value="CATION TRANSPORTING ATPASE"/>
    <property type="match status" value="1"/>
</dbReference>
<dbReference type="GO" id="GO:0012505">
    <property type="term" value="C:endomembrane system"/>
    <property type="evidence" value="ECO:0007669"/>
    <property type="project" value="UniProtKB-SubCell"/>
</dbReference>
<dbReference type="Gene3D" id="3.40.1110.10">
    <property type="entry name" value="Calcium-transporting ATPase, cytoplasmic domain N"/>
    <property type="match status" value="1"/>
</dbReference>
<dbReference type="GO" id="GO:0000166">
    <property type="term" value="F:nucleotide binding"/>
    <property type="evidence" value="ECO:0007669"/>
    <property type="project" value="InterPro"/>
</dbReference>
<gene>
    <name evidence="4" type="ORF">Cni_G13740</name>
</gene>
<dbReference type="Pfam" id="PF13246">
    <property type="entry name" value="Cation_ATPase"/>
    <property type="match status" value="1"/>
</dbReference>
<dbReference type="PANTHER" id="PTHR24093:SF369">
    <property type="entry name" value="CALCIUM-TRANSPORTING ATPASE"/>
    <property type="match status" value="1"/>
</dbReference>
<keyword evidence="5" id="KW-1185">Reference proteome</keyword>
<protein>
    <submittedName>
        <fullName evidence="4">Calcium-transporting ATPase 8, plasma membrane-type</fullName>
    </submittedName>
</protein>
<evidence type="ECO:0000256" key="1">
    <source>
        <dbReference type="ARBA" id="ARBA00004127"/>
    </source>
</evidence>
<evidence type="ECO:0000256" key="2">
    <source>
        <dbReference type="ARBA" id="ARBA00022842"/>
    </source>
</evidence>
<comment type="subcellular location">
    <subcellularLocation>
        <location evidence="1">Endomembrane system</location>
        <topology evidence="1">Multi-pass membrane protein</topology>
    </subcellularLocation>
</comment>
<dbReference type="GO" id="GO:0005886">
    <property type="term" value="C:plasma membrane"/>
    <property type="evidence" value="ECO:0007669"/>
    <property type="project" value="TreeGrafter"/>
</dbReference>
<evidence type="ECO:0000313" key="5">
    <source>
        <dbReference type="Proteomes" id="UP001327560"/>
    </source>
</evidence>
<organism evidence="4 5">
    <name type="scientific">Canna indica</name>
    <name type="common">Indian-shot</name>
    <dbReference type="NCBI Taxonomy" id="4628"/>
    <lineage>
        <taxon>Eukaryota</taxon>
        <taxon>Viridiplantae</taxon>
        <taxon>Streptophyta</taxon>
        <taxon>Embryophyta</taxon>
        <taxon>Tracheophyta</taxon>
        <taxon>Spermatophyta</taxon>
        <taxon>Magnoliopsida</taxon>
        <taxon>Liliopsida</taxon>
        <taxon>Zingiberales</taxon>
        <taxon>Cannaceae</taxon>
        <taxon>Canna</taxon>
    </lineage>
</organism>
<dbReference type="AlphaFoldDB" id="A0AAQ3KAE5"/>
<reference evidence="4 5" key="1">
    <citation type="submission" date="2023-10" db="EMBL/GenBank/DDBJ databases">
        <title>Chromosome-scale genome assembly provides insights into flower coloration mechanisms of Canna indica.</title>
        <authorList>
            <person name="Li C."/>
        </authorList>
    </citation>
    <scope>NUCLEOTIDE SEQUENCE [LARGE SCALE GENOMIC DNA]</scope>
    <source>
        <tissue evidence="4">Flower</tissue>
    </source>
</reference>
<sequence>MKSGCMVDLSWLYLGLCFAFGAHSKLYHGIYKDQAVAVKIIIQPEDDENGQLTARLEKQFTRELSHPSHLSLSKECNKAASLLLIDLFYLSQSGDDIHVHWKGAVEIILAARSSWLDADGSKKTLTPDKVNHFKKTIEDMAAASLRCVAFAYRLYDLERVPCEEERERERERESWQLPEDDLILLAIVGIKVHSVKY</sequence>
<accession>A0AAQ3KAE5</accession>
<evidence type="ECO:0000313" key="4">
    <source>
        <dbReference type="EMBL" id="WOL05017.1"/>
    </source>
</evidence>
<dbReference type="InterPro" id="IPR023299">
    <property type="entry name" value="ATPase_P-typ_cyto_dom_N"/>
</dbReference>
<keyword evidence="3" id="KW-0732">Signal</keyword>
<dbReference type="SUPFAM" id="SSF81660">
    <property type="entry name" value="Metal cation-transporting ATPase, ATP-binding domain N"/>
    <property type="match status" value="1"/>
</dbReference>
<proteinExistence type="predicted"/>
<name>A0AAQ3KAE5_9LILI</name>
<dbReference type="EMBL" id="CP136893">
    <property type="protein sequence ID" value="WOL05017.1"/>
    <property type="molecule type" value="Genomic_DNA"/>
</dbReference>
<feature type="signal peptide" evidence="3">
    <location>
        <begin position="1"/>
        <end position="24"/>
    </location>
</feature>